<protein>
    <submittedName>
        <fullName evidence="2">Uncharacterized protein</fullName>
    </submittedName>
</protein>
<feature type="compositionally biased region" description="Basic and acidic residues" evidence="1">
    <location>
        <begin position="1"/>
        <end position="11"/>
    </location>
</feature>
<comment type="caution">
    <text evidence="2">The sequence shown here is derived from an EMBL/GenBank/DDBJ whole genome shotgun (WGS) entry which is preliminary data.</text>
</comment>
<feature type="compositionally biased region" description="Basic and acidic residues" evidence="1">
    <location>
        <begin position="113"/>
        <end position="131"/>
    </location>
</feature>
<proteinExistence type="predicted"/>
<evidence type="ECO:0000313" key="3">
    <source>
        <dbReference type="Proteomes" id="UP000316095"/>
    </source>
</evidence>
<name>A0A5C5XPT6_9PLAN</name>
<keyword evidence="3" id="KW-1185">Reference proteome</keyword>
<accession>A0A5C5XPT6</accession>
<dbReference type="Proteomes" id="UP000316095">
    <property type="component" value="Unassembled WGS sequence"/>
</dbReference>
<dbReference type="EMBL" id="SJPG01000001">
    <property type="protein sequence ID" value="TWT64413.1"/>
    <property type="molecule type" value="Genomic_DNA"/>
</dbReference>
<evidence type="ECO:0000313" key="2">
    <source>
        <dbReference type="EMBL" id="TWT64413.1"/>
    </source>
</evidence>
<dbReference type="RefSeq" id="WP_146506128.1">
    <property type="nucleotide sequence ID" value="NZ_SJPG01000001.1"/>
</dbReference>
<feature type="region of interest" description="Disordered" evidence="1">
    <location>
        <begin position="109"/>
        <end position="131"/>
    </location>
</feature>
<dbReference type="AlphaFoldDB" id="A0A5C5XPT6"/>
<evidence type="ECO:0000256" key="1">
    <source>
        <dbReference type="SAM" id="MobiDB-lite"/>
    </source>
</evidence>
<organism evidence="2 3">
    <name type="scientific">Rubinisphaera italica</name>
    <dbReference type="NCBI Taxonomy" id="2527969"/>
    <lineage>
        <taxon>Bacteria</taxon>
        <taxon>Pseudomonadati</taxon>
        <taxon>Planctomycetota</taxon>
        <taxon>Planctomycetia</taxon>
        <taxon>Planctomycetales</taxon>
        <taxon>Planctomycetaceae</taxon>
        <taxon>Rubinisphaera</taxon>
    </lineage>
</organism>
<sequence>MATNNDDKHEIDEDATDPGFVIGDSPVHLQPRVAKPTVKHTPKPDCFLEQNMRIVTSRFITQPIVEQGKLTGKWNVLRTRNWEQYRFTNDVPWEKTVDSREEAYRWVAAENGSAHRTDEQSNPKPHERLEP</sequence>
<feature type="region of interest" description="Disordered" evidence="1">
    <location>
        <begin position="1"/>
        <end position="28"/>
    </location>
</feature>
<reference evidence="2 3" key="1">
    <citation type="submission" date="2019-02" db="EMBL/GenBank/DDBJ databases">
        <title>Deep-cultivation of Planctomycetes and their phenomic and genomic characterization uncovers novel biology.</title>
        <authorList>
            <person name="Wiegand S."/>
            <person name="Jogler M."/>
            <person name="Boedeker C."/>
            <person name="Pinto D."/>
            <person name="Vollmers J."/>
            <person name="Rivas-Marin E."/>
            <person name="Kohn T."/>
            <person name="Peeters S.H."/>
            <person name="Heuer A."/>
            <person name="Rast P."/>
            <person name="Oberbeckmann S."/>
            <person name="Bunk B."/>
            <person name="Jeske O."/>
            <person name="Meyerdierks A."/>
            <person name="Storesund J.E."/>
            <person name="Kallscheuer N."/>
            <person name="Luecker S."/>
            <person name="Lage O.M."/>
            <person name="Pohl T."/>
            <person name="Merkel B.J."/>
            <person name="Hornburger P."/>
            <person name="Mueller R.-W."/>
            <person name="Bruemmer F."/>
            <person name="Labrenz M."/>
            <person name="Spormann A.M."/>
            <person name="Op Den Camp H."/>
            <person name="Overmann J."/>
            <person name="Amann R."/>
            <person name="Jetten M.S.M."/>
            <person name="Mascher T."/>
            <person name="Medema M.H."/>
            <person name="Devos D.P."/>
            <person name="Kaster A.-K."/>
            <person name="Ovreas L."/>
            <person name="Rohde M."/>
            <person name="Galperin M.Y."/>
            <person name="Jogler C."/>
        </authorList>
    </citation>
    <scope>NUCLEOTIDE SEQUENCE [LARGE SCALE GENOMIC DNA]</scope>
    <source>
        <strain evidence="2 3">Pan54</strain>
    </source>
</reference>
<gene>
    <name evidence="2" type="ORF">Pan54_51750</name>
</gene>